<sequence>MRSAALLSFALAALSIHHVFSSPMKRQAIDDITILNYALTLEHLEKAFYSGALAKFDQKAFDDAGLPSFARGRFQQIAGHERAHVDFLSSALGDKATKPCTYNFPYTDVKSFIALSQVFEGVGVSAYTGAAQYISNKDYLTAAAVVLSTEARHASWVAAAVNKYSGWGGAFDTPLGLNEIYTIVATAITACPSSNPPLPVRAFSPLSLSKLSAEAKFEVTHRASADPTHIAFYFGLGKTFVPIVNGKVAVPPGLEGQAYAVATNSATVADDSTILAGPAILDFESNSNGHSIN</sequence>
<reference evidence="3" key="1">
    <citation type="journal article" date="2014" name="Proc. Natl. Acad. Sci. U.S.A.">
        <title>Extensive sampling of basidiomycete genomes demonstrates inadequacy of the white-rot/brown-rot paradigm for wood decay fungi.</title>
        <authorList>
            <person name="Riley R."/>
            <person name="Salamov A.A."/>
            <person name="Brown D.W."/>
            <person name="Nagy L.G."/>
            <person name="Floudas D."/>
            <person name="Held B.W."/>
            <person name="Levasseur A."/>
            <person name="Lombard V."/>
            <person name="Morin E."/>
            <person name="Otillar R."/>
            <person name="Lindquist E.A."/>
            <person name="Sun H."/>
            <person name="LaButti K.M."/>
            <person name="Schmutz J."/>
            <person name="Jabbour D."/>
            <person name="Luo H."/>
            <person name="Baker S.E."/>
            <person name="Pisabarro A.G."/>
            <person name="Walton J.D."/>
            <person name="Blanchette R.A."/>
            <person name="Henrissat B."/>
            <person name="Martin F."/>
            <person name="Cullen D."/>
            <person name="Hibbett D.S."/>
            <person name="Grigoriev I.V."/>
        </authorList>
    </citation>
    <scope>NUCLEOTIDE SEQUENCE [LARGE SCALE GENOMIC DNA]</scope>
    <source>
        <strain evidence="3">CBS 339.88</strain>
    </source>
</reference>
<evidence type="ECO:0000256" key="1">
    <source>
        <dbReference type="SAM" id="SignalP"/>
    </source>
</evidence>
<dbReference type="PANTHER" id="PTHR38705:SF1">
    <property type="entry name" value="PROTEIN RDS1"/>
    <property type="match status" value="1"/>
</dbReference>
<dbReference type="SUPFAM" id="SSF47240">
    <property type="entry name" value="Ferritin-like"/>
    <property type="match status" value="1"/>
</dbReference>
<dbReference type="InterPro" id="IPR009078">
    <property type="entry name" value="Ferritin-like_SF"/>
</dbReference>
<accession>A0A067SIH4</accession>
<dbReference type="Pfam" id="PF13668">
    <property type="entry name" value="Ferritin_2"/>
    <property type="match status" value="1"/>
</dbReference>
<keyword evidence="1" id="KW-0732">Signal</keyword>
<evidence type="ECO:0008006" key="4">
    <source>
        <dbReference type="Google" id="ProtNLM"/>
    </source>
</evidence>
<keyword evidence="3" id="KW-1185">Reference proteome</keyword>
<dbReference type="InterPro" id="IPR039254">
    <property type="entry name" value="Rds1"/>
</dbReference>
<dbReference type="AlphaFoldDB" id="A0A067SIH4"/>
<dbReference type="HOGENOM" id="CLU_029630_0_0_1"/>
<dbReference type="Proteomes" id="UP000027222">
    <property type="component" value="Unassembled WGS sequence"/>
</dbReference>
<name>A0A067SIH4_GALM3</name>
<protein>
    <recommendedName>
        <fullName evidence="4">Ferritin-like domain-containing protein</fullName>
    </recommendedName>
</protein>
<dbReference type="EMBL" id="KL142414">
    <property type="protein sequence ID" value="KDR67494.1"/>
    <property type="molecule type" value="Genomic_DNA"/>
</dbReference>
<feature type="chain" id="PRO_5001645876" description="Ferritin-like domain-containing protein" evidence="1">
    <location>
        <begin position="22"/>
        <end position="293"/>
    </location>
</feature>
<organism evidence="2 3">
    <name type="scientific">Galerina marginata (strain CBS 339.88)</name>
    <dbReference type="NCBI Taxonomy" id="685588"/>
    <lineage>
        <taxon>Eukaryota</taxon>
        <taxon>Fungi</taxon>
        <taxon>Dikarya</taxon>
        <taxon>Basidiomycota</taxon>
        <taxon>Agaricomycotina</taxon>
        <taxon>Agaricomycetes</taxon>
        <taxon>Agaricomycetidae</taxon>
        <taxon>Agaricales</taxon>
        <taxon>Agaricineae</taxon>
        <taxon>Strophariaceae</taxon>
        <taxon>Galerina</taxon>
    </lineage>
</organism>
<evidence type="ECO:0000313" key="2">
    <source>
        <dbReference type="EMBL" id="KDR67494.1"/>
    </source>
</evidence>
<proteinExistence type="predicted"/>
<gene>
    <name evidence="2" type="ORF">GALMADRAFT_130255</name>
</gene>
<dbReference type="CDD" id="cd00657">
    <property type="entry name" value="Ferritin_like"/>
    <property type="match status" value="1"/>
</dbReference>
<dbReference type="STRING" id="685588.A0A067SIH4"/>
<dbReference type="OrthoDB" id="1001765at2759"/>
<dbReference type="PANTHER" id="PTHR38705">
    <property type="entry name" value="PROTEIN RDS1"/>
    <property type="match status" value="1"/>
</dbReference>
<feature type="signal peptide" evidence="1">
    <location>
        <begin position="1"/>
        <end position="21"/>
    </location>
</feature>
<evidence type="ECO:0000313" key="3">
    <source>
        <dbReference type="Proteomes" id="UP000027222"/>
    </source>
</evidence>